<evidence type="ECO:0000256" key="5">
    <source>
        <dbReference type="SAM" id="MobiDB-lite"/>
    </source>
</evidence>
<dbReference type="PANTHER" id="PTHR43788">
    <property type="entry name" value="DNA2/NAM7 HELICASE FAMILY MEMBER"/>
    <property type="match status" value="1"/>
</dbReference>
<evidence type="ECO:0000256" key="4">
    <source>
        <dbReference type="ARBA" id="ARBA00022840"/>
    </source>
</evidence>
<dbReference type="SUPFAM" id="SSF52540">
    <property type="entry name" value="P-loop containing nucleoside triphosphate hydrolases"/>
    <property type="match status" value="1"/>
</dbReference>
<dbReference type="GO" id="GO:0043139">
    <property type="term" value="F:5'-3' DNA helicase activity"/>
    <property type="evidence" value="ECO:0007669"/>
    <property type="project" value="TreeGrafter"/>
</dbReference>
<keyword evidence="8" id="KW-1185">Reference proteome</keyword>
<dbReference type="InterPro" id="IPR027417">
    <property type="entry name" value="P-loop_NTPase"/>
</dbReference>
<gene>
    <name evidence="7" type="ORF">HPLM_LOCUS16607</name>
</gene>
<dbReference type="GO" id="GO:0016787">
    <property type="term" value="F:hydrolase activity"/>
    <property type="evidence" value="ECO:0007669"/>
    <property type="project" value="UniProtKB-KW"/>
</dbReference>
<keyword evidence="2" id="KW-0378">Hydrolase</keyword>
<dbReference type="AlphaFoldDB" id="A0A0N4WXQ7"/>
<organism evidence="9">
    <name type="scientific">Haemonchus placei</name>
    <name type="common">Barber's pole worm</name>
    <dbReference type="NCBI Taxonomy" id="6290"/>
    <lineage>
        <taxon>Eukaryota</taxon>
        <taxon>Metazoa</taxon>
        <taxon>Ecdysozoa</taxon>
        <taxon>Nematoda</taxon>
        <taxon>Chromadorea</taxon>
        <taxon>Rhabditida</taxon>
        <taxon>Rhabditina</taxon>
        <taxon>Rhabditomorpha</taxon>
        <taxon>Strongyloidea</taxon>
        <taxon>Trichostrongylidae</taxon>
        <taxon>Haemonchus</taxon>
    </lineage>
</organism>
<dbReference type="EMBL" id="UZAF01019500">
    <property type="protein sequence ID" value="VDO60822.1"/>
    <property type="molecule type" value="Genomic_DNA"/>
</dbReference>
<dbReference type="WBParaSite" id="HPLM_0001661501-mRNA-1">
    <property type="protein sequence ID" value="HPLM_0001661501-mRNA-1"/>
    <property type="gene ID" value="HPLM_0001661501"/>
</dbReference>
<sequence>MQASSTAKKPQSPIKQQDNNAAEAEVCRQIVTSFLRKNVQPASNAVIIFYKEQSQTLAHFASASFVDLHTVDSAQGREKDVVILLTTQTGFDPWRVPQRFATTCCPDAAMANLFWSTKSLWQACPFGLVSPNGLMTAGPLLQQRLFQISWNRRLTSRFPNKR</sequence>
<dbReference type="OrthoDB" id="5851052at2759"/>
<keyword evidence="1" id="KW-0547">Nucleotide-binding</keyword>
<reference evidence="9" key="1">
    <citation type="submission" date="2017-02" db="UniProtKB">
        <authorList>
            <consortium name="WormBaseParasite"/>
        </authorList>
    </citation>
    <scope>IDENTIFICATION</scope>
</reference>
<dbReference type="GO" id="GO:0005524">
    <property type="term" value="F:ATP binding"/>
    <property type="evidence" value="ECO:0007669"/>
    <property type="project" value="UniProtKB-KW"/>
</dbReference>
<dbReference type="Proteomes" id="UP000268014">
    <property type="component" value="Unassembled WGS sequence"/>
</dbReference>
<keyword evidence="4" id="KW-0067">ATP-binding</keyword>
<evidence type="ECO:0000313" key="7">
    <source>
        <dbReference type="EMBL" id="VDO60822.1"/>
    </source>
</evidence>
<evidence type="ECO:0000256" key="3">
    <source>
        <dbReference type="ARBA" id="ARBA00022806"/>
    </source>
</evidence>
<evidence type="ECO:0000256" key="1">
    <source>
        <dbReference type="ARBA" id="ARBA00022741"/>
    </source>
</evidence>
<dbReference type="Pfam" id="PF13087">
    <property type="entry name" value="AAA_12"/>
    <property type="match status" value="1"/>
</dbReference>
<keyword evidence="3" id="KW-0347">Helicase</keyword>
<feature type="region of interest" description="Disordered" evidence="5">
    <location>
        <begin position="1"/>
        <end position="20"/>
    </location>
</feature>
<evidence type="ECO:0000313" key="9">
    <source>
        <dbReference type="WBParaSite" id="HPLM_0001661501-mRNA-1"/>
    </source>
</evidence>
<evidence type="ECO:0000313" key="8">
    <source>
        <dbReference type="Proteomes" id="UP000268014"/>
    </source>
</evidence>
<reference evidence="7 8" key="2">
    <citation type="submission" date="2018-11" db="EMBL/GenBank/DDBJ databases">
        <authorList>
            <consortium name="Pathogen Informatics"/>
        </authorList>
    </citation>
    <scope>NUCLEOTIDE SEQUENCE [LARGE SCALE GENOMIC DNA]</scope>
    <source>
        <strain evidence="7 8">MHpl1</strain>
    </source>
</reference>
<dbReference type="InterPro" id="IPR041679">
    <property type="entry name" value="DNA2/NAM7-like_C"/>
</dbReference>
<name>A0A0N4WXQ7_HAEPC</name>
<evidence type="ECO:0000259" key="6">
    <source>
        <dbReference type="Pfam" id="PF13087"/>
    </source>
</evidence>
<proteinExistence type="predicted"/>
<protein>
    <submittedName>
        <fullName evidence="9">AAA_12 domain-containing protein</fullName>
    </submittedName>
</protein>
<dbReference type="InterPro" id="IPR050534">
    <property type="entry name" value="Coronavir_polyprotein_1ab"/>
</dbReference>
<dbReference type="PANTHER" id="PTHR43788:SF16">
    <property type="entry name" value="HELICASE WITH ZINC FINGER 2"/>
    <property type="match status" value="1"/>
</dbReference>
<evidence type="ECO:0000256" key="2">
    <source>
        <dbReference type="ARBA" id="ARBA00022801"/>
    </source>
</evidence>
<dbReference type="Gene3D" id="3.40.50.300">
    <property type="entry name" value="P-loop containing nucleotide triphosphate hydrolases"/>
    <property type="match status" value="1"/>
</dbReference>
<accession>A0A0N4WXQ7</accession>
<feature type="domain" description="DNA2/NAM7 helicase-like C-terminal" evidence="6">
    <location>
        <begin position="16"/>
        <end position="88"/>
    </location>
</feature>